<dbReference type="EMBL" id="JADIKJ010000018">
    <property type="protein sequence ID" value="MFK2901862.1"/>
    <property type="molecule type" value="Genomic_DNA"/>
</dbReference>
<sequence>MLSQTGTAIVGNNVTIDAGVGTSDINQSHKVSQGGSTWASVARRPTP</sequence>
<gene>
    <name evidence="2" type="ORF">ISP15_16100</name>
</gene>
<name>A0ABW8JL61_9GAMM</name>
<evidence type="ECO:0000313" key="2">
    <source>
        <dbReference type="EMBL" id="MFK2901862.1"/>
    </source>
</evidence>
<feature type="region of interest" description="Disordered" evidence="1">
    <location>
        <begin position="24"/>
        <end position="47"/>
    </location>
</feature>
<comment type="caution">
    <text evidence="2">The sequence shown here is derived from an EMBL/GenBank/DDBJ whole genome shotgun (WGS) entry which is preliminary data.</text>
</comment>
<keyword evidence="3" id="KW-1185">Reference proteome</keyword>
<evidence type="ECO:0000256" key="1">
    <source>
        <dbReference type="SAM" id="MobiDB-lite"/>
    </source>
</evidence>
<evidence type="ECO:0000313" key="3">
    <source>
        <dbReference type="Proteomes" id="UP001620461"/>
    </source>
</evidence>
<organism evidence="2 3">
    <name type="scientific">Dyella jejuensis</name>
    <dbReference type="NCBI Taxonomy" id="1432009"/>
    <lineage>
        <taxon>Bacteria</taxon>
        <taxon>Pseudomonadati</taxon>
        <taxon>Pseudomonadota</taxon>
        <taxon>Gammaproteobacteria</taxon>
        <taxon>Lysobacterales</taxon>
        <taxon>Rhodanobacteraceae</taxon>
        <taxon>Dyella</taxon>
    </lineage>
</organism>
<protein>
    <submittedName>
        <fullName evidence="2">Uncharacterized protein</fullName>
    </submittedName>
</protein>
<reference evidence="2 3" key="1">
    <citation type="submission" date="2020-10" db="EMBL/GenBank/DDBJ databases">
        <title>Phylogeny of dyella-like bacteria.</title>
        <authorList>
            <person name="Fu J."/>
        </authorList>
    </citation>
    <scope>NUCLEOTIDE SEQUENCE [LARGE SCALE GENOMIC DNA]</scope>
    <source>
        <strain evidence="2 3">JP1</strain>
    </source>
</reference>
<proteinExistence type="predicted"/>
<dbReference type="RefSeq" id="WP_404548727.1">
    <property type="nucleotide sequence ID" value="NZ_JADIKJ010000018.1"/>
</dbReference>
<accession>A0ABW8JL61</accession>
<dbReference type="Proteomes" id="UP001620461">
    <property type="component" value="Unassembled WGS sequence"/>
</dbReference>
<feature type="compositionally biased region" description="Polar residues" evidence="1">
    <location>
        <begin position="24"/>
        <end position="39"/>
    </location>
</feature>